<gene>
    <name evidence="2" type="ORF">DBRI1063_LOCUS9476</name>
</gene>
<feature type="compositionally biased region" description="Low complexity" evidence="1">
    <location>
        <begin position="99"/>
        <end position="114"/>
    </location>
</feature>
<sequence>MSKRPPSSSSASTSPASSTAAVKEDNSTSADNLSKRRSPDLNEKPKKARSDGETTTTLRSTSGDGGDNDDQEKCHTENPKAQESTVNQNENAIHKRDCPSAPTTTTAESALPSTCHRSAETTKTDFGRKKMSQSDVTNMAKRIKRKLPPVMDMETALASLFPDTATDDSGSDVIGDGREMLTIMEEEDETTEENENERKSVKRRQQRQCWVRFRPGHAGDASSLASLCQRAQKEGQSGNCGPNKDGSAAANQEEEDTSAAEMRLASGFGDEDTPPAFHAILAEVFWNNGSCNNHYGNNEKERNVESDGQHKRGVVVKSDGLQVSKSEKECHEISSSKAEEEEEASKNAASINEEEKKSKNSIATTVVDTKKSSNKRQRHEVQKILGAAAIVTLEWDALNNGGARVLRVVFLHVAEVAKGENENVKHEDNNAIPPQYDRDLLRRRLLLRLGALGLATGCDSLRLPPY</sequence>
<feature type="compositionally biased region" description="Basic and acidic residues" evidence="1">
    <location>
        <begin position="325"/>
        <end position="338"/>
    </location>
</feature>
<feature type="compositionally biased region" description="Polar residues" evidence="1">
    <location>
        <begin position="53"/>
        <end position="62"/>
    </location>
</feature>
<dbReference type="EMBL" id="HBGN01014818">
    <property type="protein sequence ID" value="CAD9327048.1"/>
    <property type="molecule type" value="Transcribed_RNA"/>
</dbReference>
<proteinExistence type="predicted"/>
<protein>
    <submittedName>
        <fullName evidence="2">Uncharacterized protein</fullName>
    </submittedName>
</protein>
<feature type="region of interest" description="Disordered" evidence="1">
    <location>
        <begin position="1"/>
        <end position="137"/>
    </location>
</feature>
<feature type="region of interest" description="Disordered" evidence="1">
    <location>
        <begin position="297"/>
        <end position="378"/>
    </location>
</feature>
<feature type="region of interest" description="Disordered" evidence="1">
    <location>
        <begin position="234"/>
        <end position="260"/>
    </location>
</feature>
<organism evidence="2">
    <name type="scientific">Ditylum brightwellii</name>
    <dbReference type="NCBI Taxonomy" id="49249"/>
    <lineage>
        <taxon>Eukaryota</taxon>
        <taxon>Sar</taxon>
        <taxon>Stramenopiles</taxon>
        <taxon>Ochrophyta</taxon>
        <taxon>Bacillariophyta</taxon>
        <taxon>Mediophyceae</taxon>
        <taxon>Lithodesmiophycidae</taxon>
        <taxon>Lithodesmiales</taxon>
        <taxon>Lithodesmiaceae</taxon>
        <taxon>Ditylum</taxon>
    </lineage>
</organism>
<feature type="compositionally biased region" description="Polar residues" evidence="1">
    <location>
        <begin position="81"/>
        <end position="91"/>
    </location>
</feature>
<feature type="region of interest" description="Disordered" evidence="1">
    <location>
        <begin position="185"/>
        <end position="205"/>
    </location>
</feature>
<evidence type="ECO:0000313" key="2">
    <source>
        <dbReference type="EMBL" id="CAD9327048.1"/>
    </source>
</evidence>
<dbReference type="AlphaFoldDB" id="A0A7S1Z2U7"/>
<feature type="compositionally biased region" description="Acidic residues" evidence="1">
    <location>
        <begin position="185"/>
        <end position="195"/>
    </location>
</feature>
<evidence type="ECO:0000256" key="1">
    <source>
        <dbReference type="SAM" id="MobiDB-lite"/>
    </source>
</evidence>
<feature type="compositionally biased region" description="Low complexity" evidence="1">
    <location>
        <begin position="1"/>
        <end position="21"/>
    </location>
</feature>
<reference evidence="2" key="1">
    <citation type="submission" date="2021-01" db="EMBL/GenBank/DDBJ databases">
        <authorList>
            <person name="Corre E."/>
            <person name="Pelletier E."/>
            <person name="Niang G."/>
            <person name="Scheremetjew M."/>
            <person name="Finn R."/>
            <person name="Kale V."/>
            <person name="Holt S."/>
            <person name="Cochrane G."/>
            <person name="Meng A."/>
            <person name="Brown T."/>
            <person name="Cohen L."/>
        </authorList>
    </citation>
    <scope>NUCLEOTIDE SEQUENCE</scope>
    <source>
        <strain evidence="2">Pop2</strain>
    </source>
</reference>
<feature type="compositionally biased region" description="Basic and acidic residues" evidence="1">
    <location>
        <begin position="297"/>
        <end position="310"/>
    </location>
</feature>
<accession>A0A7S1Z2U7</accession>
<feature type="compositionally biased region" description="Basic and acidic residues" evidence="1">
    <location>
        <begin position="33"/>
        <end position="52"/>
    </location>
</feature>
<feature type="compositionally biased region" description="Basic and acidic residues" evidence="1">
    <location>
        <begin position="71"/>
        <end position="80"/>
    </location>
</feature>
<feature type="compositionally biased region" description="Basic and acidic residues" evidence="1">
    <location>
        <begin position="117"/>
        <end position="128"/>
    </location>
</feature>
<name>A0A7S1Z2U7_9STRA</name>